<dbReference type="Proteomes" id="UP000779070">
    <property type="component" value="Unassembled WGS sequence"/>
</dbReference>
<proteinExistence type="predicted"/>
<reference evidence="4 5" key="1">
    <citation type="submission" date="2021-02" db="EMBL/GenBank/DDBJ databases">
        <title>Draft Genome Sequences of 5 Vibrio neptunius Strains Isolated From of Bivalve Hatcheries.</title>
        <authorList>
            <person name="Galvis F."/>
            <person name="Barja J.L."/>
            <person name="Lemos M.L."/>
            <person name="Balado M."/>
        </authorList>
    </citation>
    <scope>NUCLEOTIDE SEQUENCE [LARGE SCALE GENOMIC DNA]</scope>
    <source>
        <strain evidence="4 5">PP-145.98</strain>
    </source>
</reference>
<dbReference type="InterPro" id="IPR006385">
    <property type="entry name" value="HAD_hydro_SerB1"/>
</dbReference>
<dbReference type="RefSeq" id="WP_206370114.1">
    <property type="nucleotide sequence ID" value="NZ_CAWPTM010000051.1"/>
</dbReference>
<dbReference type="NCBIfam" id="TIGR01488">
    <property type="entry name" value="HAD-SF-IB"/>
    <property type="match status" value="1"/>
</dbReference>
<protein>
    <submittedName>
        <fullName evidence="4">HAD family hydrolase</fullName>
    </submittedName>
</protein>
<dbReference type="NCBIfam" id="TIGR01490">
    <property type="entry name" value="HAD-SF-IB-hyp1"/>
    <property type="match status" value="1"/>
</dbReference>
<gene>
    <name evidence="4" type="ORF">JYA62_12335</name>
</gene>
<dbReference type="InterPro" id="IPR023214">
    <property type="entry name" value="HAD_sf"/>
</dbReference>
<evidence type="ECO:0000313" key="5">
    <source>
        <dbReference type="Proteomes" id="UP000779070"/>
    </source>
</evidence>
<dbReference type="CDD" id="cd02612">
    <property type="entry name" value="HAD_PGPPase"/>
    <property type="match status" value="1"/>
</dbReference>
<dbReference type="Gene3D" id="1.20.1440.100">
    <property type="entry name" value="SG protein - dephosphorylation function"/>
    <property type="match status" value="1"/>
</dbReference>
<dbReference type="EMBL" id="JAFHLB010000014">
    <property type="protein sequence ID" value="MBN3578450.1"/>
    <property type="molecule type" value="Genomic_DNA"/>
</dbReference>
<comment type="caution">
    <text evidence="4">The sequence shown here is derived from an EMBL/GenBank/DDBJ whole genome shotgun (WGS) entry which is preliminary data.</text>
</comment>
<dbReference type="InterPro" id="IPR036412">
    <property type="entry name" value="HAD-like_sf"/>
</dbReference>
<dbReference type="PANTHER" id="PTHR43344:SF13">
    <property type="entry name" value="PHOSPHATASE RV3661-RELATED"/>
    <property type="match status" value="1"/>
</dbReference>
<keyword evidence="5" id="KW-1185">Reference proteome</keyword>
<organism evidence="4 5">
    <name type="scientific">Vibrio neptunius</name>
    <dbReference type="NCBI Taxonomy" id="170651"/>
    <lineage>
        <taxon>Bacteria</taxon>
        <taxon>Pseudomonadati</taxon>
        <taxon>Pseudomonadota</taxon>
        <taxon>Gammaproteobacteria</taxon>
        <taxon>Vibrionales</taxon>
        <taxon>Vibrionaceae</taxon>
        <taxon>Vibrio</taxon>
    </lineage>
</organism>
<accession>A0ABS3A365</accession>
<keyword evidence="3" id="KW-0460">Magnesium</keyword>
<evidence type="ECO:0000256" key="1">
    <source>
        <dbReference type="ARBA" id="ARBA00022723"/>
    </source>
</evidence>
<evidence type="ECO:0000256" key="2">
    <source>
        <dbReference type="ARBA" id="ARBA00022801"/>
    </source>
</evidence>
<dbReference type="Pfam" id="PF12710">
    <property type="entry name" value="HAD"/>
    <property type="match status" value="1"/>
</dbReference>
<dbReference type="Gene3D" id="3.40.50.1000">
    <property type="entry name" value="HAD superfamily/HAD-like"/>
    <property type="match status" value="1"/>
</dbReference>
<dbReference type="SUPFAM" id="SSF56784">
    <property type="entry name" value="HAD-like"/>
    <property type="match status" value="1"/>
</dbReference>
<keyword evidence="2 4" id="KW-0378">Hydrolase</keyword>
<evidence type="ECO:0000256" key="3">
    <source>
        <dbReference type="ARBA" id="ARBA00022842"/>
    </source>
</evidence>
<name>A0ABS3A365_9VIBR</name>
<keyword evidence="1" id="KW-0479">Metal-binding</keyword>
<dbReference type="PANTHER" id="PTHR43344">
    <property type="entry name" value="PHOSPHOSERINE PHOSPHATASE"/>
    <property type="match status" value="1"/>
</dbReference>
<dbReference type="InterPro" id="IPR050582">
    <property type="entry name" value="HAD-like_SerB"/>
</dbReference>
<sequence length="225" mass="25734">MSTSLYVFDLDETLIHADSAMLWNEFLVEKGIVKTSSFLEEDRRLMQLYSQGKLNMDEYLQFAMLPIADLPIQEVESLVEECVDKWIAPTQFPQSISLLNELHQQGKQTLIISATVSFIVDAVAKRLGVNHSMGIDLVTHNNHYTAVVAGVASYRQGKVTRLEQWLLQQTTHYSDIHFFTDSINDLPLCERADFVYLVNPCSQLRAIAERPNWRVLNWSSQKLQG</sequence>
<evidence type="ECO:0000313" key="4">
    <source>
        <dbReference type="EMBL" id="MBN3578450.1"/>
    </source>
</evidence>
<dbReference type="GO" id="GO:0016787">
    <property type="term" value="F:hydrolase activity"/>
    <property type="evidence" value="ECO:0007669"/>
    <property type="project" value="UniProtKB-KW"/>
</dbReference>